<dbReference type="PIRSF" id="PIRSF003230">
    <property type="entry name" value="YbgC"/>
    <property type="match status" value="1"/>
</dbReference>
<evidence type="ECO:0000256" key="1">
    <source>
        <dbReference type="ARBA" id="ARBA00005953"/>
    </source>
</evidence>
<accession>A0A923I831</accession>
<sequence length="140" mass="15969">MRPYLHRVQYYETDRMGITHHSNYIRWMEEARVDFLEQLGWGYDRLESLGVASPVLGVECSYKRSTTFHDVVEVTVRLQSYHGARMTIFYEMRAAAGELVCTGSSQHCFVDSAGRPARLRRSLPEFDALLCSLAAEGQSA</sequence>
<dbReference type="PANTHER" id="PTHR31793:SF27">
    <property type="entry name" value="NOVEL THIOESTERASE SUPERFAMILY DOMAIN AND SAPOSIN A-TYPE DOMAIN CONTAINING PROTEIN (0610012H03RIK)"/>
    <property type="match status" value="1"/>
</dbReference>
<dbReference type="GO" id="GO:0047617">
    <property type="term" value="F:fatty acyl-CoA hydrolase activity"/>
    <property type="evidence" value="ECO:0007669"/>
    <property type="project" value="TreeGrafter"/>
</dbReference>
<dbReference type="InterPro" id="IPR050563">
    <property type="entry name" value="4-hydroxybenzoyl-CoA_TE"/>
</dbReference>
<dbReference type="NCBIfam" id="TIGR00051">
    <property type="entry name" value="YbgC/FadM family acyl-CoA thioesterase"/>
    <property type="match status" value="1"/>
</dbReference>
<dbReference type="Pfam" id="PF13279">
    <property type="entry name" value="4HBT_2"/>
    <property type="match status" value="1"/>
</dbReference>
<dbReference type="CDD" id="cd00586">
    <property type="entry name" value="4HBT"/>
    <property type="match status" value="1"/>
</dbReference>
<keyword evidence="4" id="KW-1185">Reference proteome</keyword>
<name>A0A923I831_9FIRM</name>
<dbReference type="Gene3D" id="3.10.129.10">
    <property type="entry name" value="Hotdog Thioesterase"/>
    <property type="match status" value="1"/>
</dbReference>
<dbReference type="SUPFAM" id="SSF54637">
    <property type="entry name" value="Thioesterase/thiol ester dehydrase-isomerase"/>
    <property type="match status" value="1"/>
</dbReference>
<evidence type="ECO:0000313" key="4">
    <source>
        <dbReference type="Proteomes" id="UP000659630"/>
    </source>
</evidence>
<dbReference type="RefSeq" id="WP_186886871.1">
    <property type="nucleotide sequence ID" value="NZ_JACONZ010000001.1"/>
</dbReference>
<evidence type="ECO:0000256" key="2">
    <source>
        <dbReference type="ARBA" id="ARBA00022801"/>
    </source>
</evidence>
<dbReference type="EMBL" id="JACONZ010000001">
    <property type="protein sequence ID" value="MBC5580526.1"/>
    <property type="molecule type" value="Genomic_DNA"/>
</dbReference>
<evidence type="ECO:0000313" key="3">
    <source>
        <dbReference type="EMBL" id="MBC5580526.1"/>
    </source>
</evidence>
<dbReference type="AlphaFoldDB" id="A0A923I831"/>
<dbReference type="InterPro" id="IPR029069">
    <property type="entry name" value="HotDog_dom_sf"/>
</dbReference>
<dbReference type="Proteomes" id="UP000659630">
    <property type="component" value="Unassembled WGS sequence"/>
</dbReference>
<dbReference type="InterPro" id="IPR006684">
    <property type="entry name" value="YbgC/YbaW"/>
</dbReference>
<gene>
    <name evidence="3" type="ORF">H8S23_03305</name>
</gene>
<reference evidence="3" key="1">
    <citation type="submission" date="2020-08" db="EMBL/GenBank/DDBJ databases">
        <title>Genome public.</title>
        <authorList>
            <person name="Liu C."/>
            <person name="Sun Q."/>
        </authorList>
    </citation>
    <scope>NUCLEOTIDE SEQUENCE</scope>
    <source>
        <strain evidence="3">BX8</strain>
    </source>
</reference>
<protein>
    <submittedName>
        <fullName evidence="3">Acyl-CoA thioesterase</fullName>
    </submittedName>
</protein>
<organism evidence="3 4">
    <name type="scientific">Anaerofilum hominis</name>
    <dbReference type="NCBI Taxonomy" id="2763016"/>
    <lineage>
        <taxon>Bacteria</taxon>
        <taxon>Bacillati</taxon>
        <taxon>Bacillota</taxon>
        <taxon>Clostridia</taxon>
        <taxon>Eubacteriales</taxon>
        <taxon>Oscillospiraceae</taxon>
        <taxon>Anaerofilum</taxon>
    </lineage>
</organism>
<keyword evidence="2" id="KW-0378">Hydrolase</keyword>
<comment type="caution">
    <text evidence="3">The sequence shown here is derived from an EMBL/GenBank/DDBJ whole genome shotgun (WGS) entry which is preliminary data.</text>
</comment>
<dbReference type="PANTHER" id="PTHR31793">
    <property type="entry name" value="4-HYDROXYBENZOYL-COA THIOESTERASE FAMILY MEMBER"/>
    <property type="match status" value="1"/>
</dbReference>
<proteinExistence type="inferred from homology"/>
<comment type="similarity">
    <text evidence="1">Belongs to the 4-hydroxybenzoyl-CoA thioesterase family.</text>
</comment>